<comment type="caution">
    <text evidence="3">The sequence shown here is derived from an EMBL/GenBank/DDBJ whole genome shotgun (WGS) entry which is preliminary data.</text>
</comment>
<keyword evidence="4" id="KW-1185">Reference proteome</keyword>
<dbReference type="SUPFAM" id="SSF53756">
    <property type="entry name" value="UDP-Glycosyltransferase/glycogen phosphorylase"/>
    <property type="match status" value="1"/>
</dbReference>
<dbReference type="Proteomes" id="UP000012118">
    <property type="component" value="Unassembled WGS sequence"/>
</dbReference>
<accession>M6Q5Y3</accession>
<dbReference type="PANTHER" id="PTHR43174">
    <property type="entry name" value="UDP-N-ACETYLGLUCOSAMINE 2-EPIMERASE"/>
    <property type="match status" value="1"/>
</dbReference>
<dbReference type="EMBL" id="AHNU02000039">
    <property type="protein sequence ID" value="EMN90714.1"/>
    <property type="molecule type" value="Genomic_DNA"/>
</dbReference>
<reference evidence="3 4" key="1">
    <citation type="submission" date="2013-01" db="EMBL/GenBank/DDBJ databases">
        <authorList>
            <person name="Harkins D.M."/>
            <person name="Durkin A.S."/>
            <person name="Brinkac L.M."/>
            <person name="Haft D.H."/>
            <person name="Selengut J.D."/>
            <person name="Sanka R."/>
            <person name="DePew J."/>
            <person name="Purushe J."/>
            <person name="Chanthongthip A."/>
            <person name="Lattana O."/>
            <person name="Phetsouvanh R."/>
            <person name="Newton P.N."/>
            <person name="Vinetz J.M."/>
            <person name="Sutton G.G."/>
            <person name="Nierman W.C."/>
            <person name="Fouts D.E."/>
        </authorList>
    </citation>
    <scope>NUCLEOTIDE SEQUENCE [LARGE SCALE GENOMIC DNA]</scope>
    <source>
        <strain evidence="3 4">UI 13098</strain>
    </source>
</reference>
<dbReference type="AlphaFoldDB" id="M6Q5Y3"/>
<evidence type="ECO:0000256" key="1">
    <source>
        <dbReference type="RuleBase" id="RU003513"/>
    </source>
</evidence>
<evidence type="ECO:0000313" key="4">
    <source>
        <dbReference type="Proteomes" id="UP000012118"/>
    </source>
</evidence>
<feature type="domain" description="UDP-N-acetylglucosamine 2-epimerase" evidence="2">
    <location>
        <begin position="4"/>
        <end position="153"/>
    </location>
</feature>
<comment type="similarity">
    <text evidence="1">Belongs to the UDP-N-acetylglucosamine 2-epimerase family.</text>
</comment>
<name>M6Q5Y3_9LEPT</name>
<dbReference type="PANTHER" id="PTHR43174:SF3">
    <property type="entry name" value="UDP-N-ACETYLGLUCOSAMINE 2-EPIMERASE"/>
    <property type="match status" value="1"/>
</dbReference>
<evidence type="ECO:0000259" key="2">
    <source>
        <dbReference type="Pfam" id="PF02350"/>
    </source>
</evidence>
<dbReference type="Pfam" id="PF02350">
    <property type="entry name" value="Epimerase_2"/>
    <property type="match status" value="1"/>
</dbReference>
<dbReference type="InterPro" id="IPR003331">
    <property type="entry name" value="UDP_GlcNAc_Epimerase_2_dom"/>
</dbReference>
<evidence type="ECO:0000313" key="3">
    <source>
        <dbReference type="EMBL" id="EMN90714.1"/>
    </source>
</evidence>
<dbReference type="Gene3D" id="3.40.50.2000">
    <property type="entry name" value="Glycogen Phosphorylase B"/>
    <property type="match status" value="2"/>
</dbReference>
<proteinExistence type="inferred from homology"/>
<dbReference type="InterPro" id="IPR029767">
    <property type="entry name" value="WecB-like"/>
</dbReference>
<protein>
    <submittedName>
        <fullName evidence="3">UDP-N-acetylglucosamine 2-epimerase-like protein</fullName>
    </submittedName>
</protein>
<sequence>MNCYLFATACTVYNIPLAHISGGEITQGSQDNQIRHALTKLAHIHFPATEEYKENIMSLGEEEWRICVSGEPGLDLLKNMNFLPKSELYEMLGLNLEKKLIICTFHPETISNRIIPAFVKKVLEEIVNVTNYQILITASNIDRGGREINNLSEQMA</sequence>
<keyword evidence="1" id="KW-0413">Isomerase</keyword>
<organism evidence="3 4">
    <name type="scientific">Leptospira weilii str. UI 13098</name>
    <dbReference type="NCBI Taxonomy" id="1088542"/>
    <lineage>
        <taxon>Bacteria</taxon>
        <taxon>Pseudomonadati</taxon>
        <taxon>Spirochaetota</taxon>
        <taxon>Spirochaetia</taxon>
        <taxon>Leptospirales</taxon>
        <taxon>Leptospiraceae</taxon>
        <taxon>Leptospira</taxon>
    </lineage>
</organism>
<gene>
    <name evidence="3" type="ORF">LEP1GSC108_2426</name>
</gene>
<dbReference type="GO" id="GO:0016853">
    <property type="term" value="F:isomerase activity"/>
    <property type="evidence" value="ECO:0007669"/>
    <property type="project" value="UniProtKB-KW"/>
</dbReference>